<dbReference type="Proteomes" id="UP000275408">
    <property type="component" value="Unassembled WGS sequence"/>
</dbReference>
<feature type="region of interest" description="Disordered" evidence="1">
    <location>
        <begin position="222"/>
        <end position="249"/>
    </location>
</feature>
<dbReference type="AlphaFoldDB" id="A0A3M6UVN8"/>
<dbReference type="OrthoDB" id="5972707at2759"/>
<proteinExistence type="predicted"/>
<comment type="caution">
    <text evidence="2">The sequence shown here is derived from an EMBL/GenBank/DDBJ whole genome shotgun (WGS) entry which is preliminary data.</text>
</comment>
<protein>
    <submittedName>
        <fullName evidence="2">Uncharacterized protein</fullName>
    </submittedName>
</protein>
<sequence>MPQNDKNGILKVVVATRVMYPLERTHQRLITSQPSSSRLVSQGGPVDSLMASFQEDPEDRWTANATVYDCNGTCFASRDKQSDSKQKICDTDFVGYLPSKALKLEEPTNSEKNNFTQRDSQVREEQLLGETDHETILNTLLQNPIELNLKEKPSAIRENKLFTLDMREIPISSVEAEDNGAYISKGNAKRLFQYNSKGSRTVHKNENGAFYANKLYDMYKKPRAAGPKSSSQSKTKRVHSPEPEMVEKKTTAATGAMKFLNPDRTIKDADKSVGVRERTDKSGKIRNEAETLITSLHTLPLNSSVTFTKEQYISVNSSPNMLNDIHRFCVLGNSILRIDTNFELVDGLWLTDTTYTNESLIDQSNKHPEFPGPSFWHFKKSRESYRRFAGELIIAKPELLGIKKIGHDLDKAIAGGMTDILKDADNVWCTQHSQERDALKLKSLGANERSRNRIMTDIYGSQDDVLLHNGLADADDPEDFQIKLARLETVWESLVPGFHRWFTKHRSEQFKTCLVLSARQNLGITGRFYTNGLELKHRLQKKRLREDEIPEEVANVTSMLEKWTTEFYLEEERAVCGLGKYRLSLGYEQFQVDPVKWNRWSLERQAQHLSALRNFTPKSYEMYKKPMVTGIKSSPQSKRRRVHLPEPEIFTDRVEVGDDTPQAVTPIRITKSDDKTKWQVEKSTNAATEAMNFLDPDRISGNQYELVSRDDEKLCPKSVQRCEQCRVAFHQADKVVVKSVRVRERTDKSGKTVKYTGNLYLHFLTKCLSEYDQKFAFSAITVPTRTLTFLPEGGRAILEAKGLYVEK</sequence>
<accession>A0A3M6UVN8</accession>
<evidence type="ECO:0000313" key="2">
    <source>
        <dbReference type="EMBL" id="RMX57773.1"/>
    </source>
</evidence>
<reference evidence="2 3" key="1">
    <citation type="journal article" date="2018" name="Sci. Rep.">
        <title>Comparative analysis of the Pocillopora damicornis genome highlights role of immune system in coral evolution.</title>
        <authorList>
            <person name="Cunning R."/>
            <person name="Bay R.A."/>
            <person name="Gillette P."/>
            <person name="Baker A.C."/>
            <person name="Traylor-Knowles N."/>
        </authorList>
    </citation>
    <scope>NUCLEOTIDE SEQUENCE [LARGE SCALE GENOMIC DNA]</scope>
    <source>
        <strain evidence="2">RSMAS</strain>
        <tissue evidence="2">Whole animal</tissue>
    </source>
</reference>
<gene>
    <name evidence="2" type="ORF">pdam_00006752</name>
</gene>
<name>A0A3M6UVN8_POCDA</name>
<evidence type="ECO:0000256" key="1">
    <source>
        <dbReference type="SAM" id="MobiDB-lite"/>
    </source>
</evidence>
<keyword evidence="3" id="KW-1185">Reference proteome</keyword>
<dbReference type="EMBL" id="RCHS01000611">
    <property type="protein sequence ID" value="RMX57773.1"/>
    <property type="molecule type" value="Genomic_DNA"/>
</dbReference>
<feature type="compositionally biased region" description="Basic and acidic residues" evidence="1">
    <location>
        <begin position="239"/>
        <end position="249"/>
    </location>
</feature>
<organism evidence="2 3">
    <name type="scientific">Pocillopora damicornis</name>
    <name type="common">Cauliflower coral</name>
    <name type="synonym">Millepora damicornis</name>
    <dbReference type="NCBI Taxonomy" id="46731"/>
    <lineage>
        <taxon>Eukaryota</taxon>
        <taxon>Metazoa</taxon>
        <taxon>Cnidaria</taxon>
        <taxon>Anthozoa</taxon>
        <taxon>Hexacorallia</taxon>
        <taxon>Scleractinia</taxon>
        <taxon>Astrocoeniina</taxon>
        <taxon>Pocilloporidae</taxon>
        <taxon>Pocillopora</taxon>
    </lineage>
</organism>
<evidence type="ECO:0000313" key="3">
    <source>
        <dbReference type="Proteomes" id="UP000275408"/>
    </source>
</evidence>